<reference evidence="3 4" key="1">
    <citation type="journal article" date="2020" name="Pathogens">
        <title>First Whole Genome Sequence of Anaplasma platys, an Obligate Intracellular Rickettsial Pathogen of Dogs.</title>
        <authorList>
            <person name="Llanes A."/>
            <person name="Rajeev S."/>
        </authorList>
    </citation>
    <scope>NUCLEOTIDE SEQUENCE [LARGE SCALE GENOMIC DNA]</scope>
    <source>
        <strain evidence="3 4">S3</strain>
    </source>
</reference>
<evidence type="ECO:0000256" key="1">
    <source>
        <dbReference type="SAM" id="MobiDB-lite"/>
    </source>
</evidence>
<dbReference type="AlphaFoldDB" id="A0A858PYJ0"/>
<name>A0A858PYJ0_9RICK</name>
<gene>
    <name evidence="3" type="ORF">ANPL_02855</name>
</gene>
<keyword evidence="4" id="KW-1185">Reference proteome</keyword>
<dbReference type="KEGG" id="aplt:ANPL_02855"/>
<evidence type="ECO:0000313" key="4">
    <source>
        <dbReference type="Proteomes" id="UP000500930"/>
    </source>
</evidence>
<keyword evidence="2" id="KW-0472">Membrane</keyword>
<sequence>MLLIPSGLSVLPSGYVSSWRGTMHNALGLDLGYGRYRNVGSARKFVFVIGMTALAGVLLLGVTASVVDLPEESEKWSKFLSASAMFCIGLSFLMWCVDELVFTPLALGEWNVRSLIPFRWTRHYETMLRIAQSYDDDLSSNSSLEDENFSRYSSYVMERINNPRTPYQREIVEGNSDPSERLQANTGACDIGKSKTGISTVGETFAALISNKKKNKNTERESLLDGSSGASTSTDGQSAAMLRIQQGEVQQYIADFQNQDARYSKVIEENMKRWKSQYGKGFLQQHATALKPQTALEVGLSSVEVHVTKQTQGVTTI</sequence>
<protein>
    <submittedName>
        <fullName evidence="3">Uncharacterized protein</fullName>
    </submittedName>
</protein>
<evidence type="ECO:0000313" key="3">
    <source>
        <dbReference type="EMBL" id="QJC27632.1"/>
    </source>
</evidence>
<keyword evidence="2" id="KW-0812">Transmembrane</keyword>
<feature type="region of interest" description="Disordered" evidence="1">
    <location>
        <begin position="166"/>
        <end position="188"/>
    </location>
</feature>
<feature type="compositionally biased region" description="Low complexity" evidence="1">
    <location>
        <begin position="224"/>
        <end position="237"/>
    </location>
</feature>
<dbReference type="Proteomes" id="UP000500930">
    <property type="component" value="Chromosome"/>
</dbReference>
<dbReference type="EMBL" id="CP046391">
    <property type="protein sequence ID" value="QJC27632.1"/>
    <property type="molecule type" value="Genomic_DNA"/>
</dbReference>
<accession>A0A858PYJ0</accession>
<evidence type="ECO:0000256" key="2">
    <source>
        <dbReference type="SAM" id="Phobius"/>
    </source>
</evidence>
<organism evidence="3 4">
    <name type="scientific">Anaplasma platys</name>
    <dbReference type="NCBI Taxonomy" id="949"/>
    <lineage>
        <taxon>Bacteria</taxon>
        <taxon>Pseudomonadati</taxon>
        <taxon>Pseudomonadota</taxon>
        <taxon>Alphaproteobacteria</taxon>
        <taxon>Rickettsiales</taxon>
        <taxon>Anaplasmataceae</taxon>
        <taxon>Anaplasma</taxon>
    </lineage>
</organism>
<keyword evidence="2" id="KW-1133">Transmembrane helix</keyword>
<feature type="transmembrane region" description="Helical" evidence="2">
    <location>
        <begin position="45"/>
        <end position="67"/>
    </location>
</feature>
<feature type="region of interest" description="Disordered" evidence="1">
    <location>
        <begin position="216"/>
        <end position="237"/>
    </location>
</feature>
<feature type="transmembrane region" description="Helical" evidence="2">
    <location>
        <begin position="79"/>
        <end position="97"/>
    </location>
</feature>
<proteinExistence type="predicted"/>